<dbReference type="InterPro" id="IPR040256">
    <property type="entry name" value="At4g02000-like"/>
</dbReference>
<dbReference type="Pfam" id="PF14111">
    <property type="entry name" value="DUF4283"/>
    <property type="match status" value="1"/>
</dbReference>
<evidence type="ECO:0000259" key="1">
    <source>
        <dbReference type="Pfam" id="PF14111"/>
    </source>
</evidence>
<dbReference type="PANTHER" id="PTHR31286:SF99">
    <property type="entry name" value="DUF4283 DOMAIN-CONTAINING PROTEIN"/>
    <property type="match status" value="1"/>
</dbReference>
<reference evidence="2" key="1">
    <citation type="journal article" date="2022" name="Int. J. Mol. Sci.">
        <title>Draft Genome of Tanacetum Coccineum: Genomic Comparison of Closely Related Tanacetum-Family Plants.</title>
        <authorList>
            <person name="Yamashiro T."/>
            <person name="Shiraishi A."/>
            <person name="Nakayama K."/>
            <person name="Satake H."/>
        </authorList>
    </citation>
    <scope>NUCLEOTIDE SEQUENCE</scope>
</reference>
<organism evidence="2 3">
    <name type="scientific">Tanacetum coccineum</name>
    <dbReference type="NCBI Taxonomy" id="301880"/>
    <lineage>
        <taxon>Eukaryota</taxon>
        <taxon>Viridiplantae</taxon>
        <taxon>Streptophyta</taxon>
        <taxon>Embryophyta</taxon>
        <taxon>Tracheophyta</taxon>
        <taxon>Spermatophyta</taxon>
        <taxon>Magnoliopsida</taxon>
        <taxon>eudicotyledons</taxon>
        <taxon>Gunneridae</taxon>
        <taxon>Pentapetalae</taxon>
        <taxon>asterids</taxon>
        <taxon>campanulids</taxon>
        <taxon>Asterales</taxon>
        <taxon>Asteraceae</taxon>
        <taxon>Asteroideae</taxon>
        <taxon>Anthemideae</taxon>
        <taxon>Anthemidinae</taxon>
        <taxon>Tanacetum</taxon>
    </lineage>
</organism>
<comment type="caution">
    <text evidence="2">The sequence shown here is derived from an EMBL/GenBank/DDBJ whole genome shotgun (WGS) entry which is preliminary data.</text>
</comment>
<accession>A0ABQ5CNH6</accession>
<keyword evidence="3" id="KW-1185">Reference proteome</keyword>
<sequence length="266" mass="29621">MENLSTGANSLRSCLKATKIYNIDEKILGKDGKPMQAYRQVKFGVEASSCVESVNTSQKSVEDNTQPAKGWEDEEIHAMKNGEGSQKPSFTSVVNGTNEIRSNPKVNFKAMVNYEKVDNSNFVLPIAEVHAVKHKFDNSLVGFFVGKKVAFPLVKNYVTNTWTKFGFEKVMSDDYGVFYFKFASLKGLEQVLELGPWMIKNVPLILTKWSPNMSLDKDRVTKVPVWVKFHKVPAVAYSEVGLSLLGTQVGNPIMLDAFTSAMCVEA</sequence>
<dbReference type="EMBL" id="BQNB010014476">
    <property type="protein sequence ID" value="GJT28635.1"/>
    <property type="molecule type" value="Genomic_DNA"/>
</dbReference>
<dbReference type="PANTHER" id="PTHR31286">
    <property type="entry name" value="GLYCINE-RICH CELL WALL STRUCTURAL PROTEIN 1.8-LIKE"/>
    <property type="match status" value="1"/>
</dbReference>
<dbReference type="InterPro" id="IPR025558">
    <property type="entry name" value="DUF4283"/>
</dbReference>
<reference evidence="2" key="2">
    <citation type="submission" date="2022-01" db="EMBL/GenBank/DDBJ databases">
        <authorList>
            <person name="Yamashiro T."/>
            <person name="Shiraishi A."/>
            <person name="Satake H."/>
            <person name="Nakayama K."/>
        </authorList>
    </citation>
    <scope>NUCLEOTIDE SEQUENCE</scope>
</reference>
<gene>
    <name evidence="2" type="ORF">Tco_0908910</name>
</gene>
<proteinExistence type="predicted"/>
<dbReference type="Proteomes" id="UP001151760">
    <property type="component" value="Unassembled WGS sequence"/>
</dbReference>
<feature type="domain" description="DUF4283" evidence="1">
    <location>
        <begin position="134"/>
        <end position="215"/>
    </location>
</feature>
<name>A0ABQ5CNH6_9ASTR</name>
<protein>
    <submittedName>
        <fullName evidence="2">Retrovirus-related pol polyprotein from transposon TNT 1-94</fullName>
    </submittedName>
</protein>
<evidence type="ECO:0000313" key="2">
    <source>
        <dbReference type="EMBL" id="GJT28635.1"/>
    </source>
</evidence>
<evidence type="ECO:0000313" key="3">
    <source>
        <dbReference type="Proteomes" id="UP001151760"/>
    </source>
</evidence>